<dbReference type="Pfam" id="PF00656">
    <property type="entry name" value="Peptidase_C14"/>
    <property type="match status" value="1"/>
</dbReference>
<keyword evidence="5" id="KW-0788">Thiol protease</keyword>
<comment type="similarity">
    <text evidence="1 7">Belongs to the peptidase C14A family.</text>
</comment>
<accession>A0A5J4NHG5</accession>
<evidence type="ECO:0000259" key="8">
    <source>
        <dbReference type="PROSITE" id="PS50207"/>
    </source>
</evidence>
<evidence type="ECO:0000256" key="3">
    <source>
        <dbReference type="ARBA" id="ARBA00022703"/>
    </source>
</evidence>
<dbReference type="Proteomes" id="UP000324629">
    <property type="component" value="Unassembled WGS sequence"/>
</dbReference>
<dbReference type="PRINTS" id="PR00376">
    <property type="entry name" value="IL1BCENZYME"/>
</dbReference>
<dbReference type="InterPro" id="IPR002398">
    <property type="entry name" value="Pept_C14"/>
</dbReference>
<dbReference type="InterPro" id="IPR016129">
    <property type="entry name" value="Caspase_his_AS"/>
</dbReference>
<keyword evidence="6" id="KW-0865">Zymogen</keyword>
<proteinExistence type="inferred from homology"/>
<dbReference type="PROSITE" id="PS50207">
    <property type="entry name" value="CASPASE_P10"/>
    <property type="match status" value="1"/>
</dbReference>
<dbReference type="EMBL" id="QNGE01002781">
    <property type="protein sequence ID" value="KAA3675005.1"/>
    <property type="molecule type" value="Genomic_DNA"/>
</dbReference>
<dbReference type="GO" id="GO:0004197">
    <property type="term" value="F:cysteine-type endopeptidase activity"/>
    <property type="evidence" value="ECO:0007669"/>
    <property type="project" value="InterPro"/>
</dbReference>
<evidence type="ECO:0000259" key="9">
    <source>
        <dbReference type="PROSITE" id="PS50208"/>
    </source>
</evidence>
<dbReference type="GO" id="GO:0006915">
    <property type="term" value="P:apoptotic process"/>
    <property type="evidence" value="ECO:0007669"/>
    <property type="project" value="UniProtKB-KW"/>
</dbReference>
<evidence type="ECO:0000256" key="4">
    <source>
        <dbReference type="ARBA" id="ARBA00022801"/>
    </source>
</evidence>
<dbReference type="GO" id="GO:0043525">
    <property type="term" value="P:positive regulation of neuron apoptotic process"/>
    <property type="evidence" value="ECO:0007669"/>
    <property type="project" value="TreeGrafter"/>
</dbReference>
<evidence type="ECO:0000256" key="1">
    <source>
        <dbReference type="ARBA" id="ARBA00010134"/>
    </source>
</evidence>
<dbReference type="InterPro" id="IPR011600">
    <property type="entry name" value="Pept_C14_caspase"/>
</dbReference>
<dbReference type="PANTHER" id="PTHR10454:SF210">
    <property type="entry name" value="CASPASE-2"/>
    <property type="match status" value="1"/>
</dbReference>
<evidence type="ECO:0000313" key="11">
    <source>
        <dbReference type="Proteomes" id="UP000324629"/>
    </source>
</evidence>
<dbReference type="InterPro" id="IPR002138">
    <property type="entry name" value="Pept_C14_p10"/>
</dbReference>
<organism evidence="10 11">
    <name type="scientific">Paragonimus westermani</name>
    <dbReference type="NCBI Taxonomy" id="34504"/>
    <lineage>
        <taxon>Eukaryota</taxon>
        <taxon>Metazoa</taxon>
        <taxon>Spiralia</taxon>
        <taxon>Lophotrochozoa</taxon>
        <taxon>Platyhelminthes</taxon>
        <taxon>Trematoda</taxon>
        <taxon>Digenea</taxon>
        <taxon>Plagiorchiida</taxon>
        <taxon>Troglotremata</taxon>
        <taxon>Troglotrematidae</taxon>
        <taxon>Paragonimus</taxon>
    </lineage>
</organism>
<dbReference type="InterPro" id="IPR029030">
    <property type="entry name" value="Caspase-like_dom_sf"/>
</dbReference>
<dbReference type="InterPro" id="IPR033139">
    <property type="entry name" value="Caspase_cys_AS"/>
</dbReference>
<dbReference type="SMART" id="SM00115">
    <property type="entry name" value="CASc"/>
    <property type="match status" value="1"/>
</dbReference>
<dbReference type="PROSITE" id="PS01122">
    <property type="entry name" value="CASPASE_CYS"/>
    <property type="match status" value="1"/>
</dbReference>
<keyword evidence="11" id="KW-1185">Reference proteome</keyword>
<evidence type="ECO:0000313" key="10">
    <source>
        <dbReference type="EMBL" id="KAA3675005.1"/>
    </source>
</evidence>
<evidence type="ECO:0000256" key="7">
    <source>
        <dbReference type="RuleBase" id="RU003971"/>
    </source>
</evidence>
<name>A0A5J4NHG5_9TREM</name>
<reference evidence="10 11" key="1">
    <citation type="journal article" date="2019" name="Gigascience">
        <title>Whole-genome sequence of the oriental lung fluke Paragonimus westermani.</title>
        <authorList>
            <person name="Oey H."/>
            <person name="Zakrzewski M."/>
            <person name="Narain K."/>
            <person name="Devi K.R."/>
            <person name="Agatsuma T."/>
            <person name="Nawaratna S."/>
            <person name="Gobert G.N."/>
            <person name="Jones M.K."/>
            <person name="Ragan M.A."/>
            <person name="McManus D.P."/>
            <person name="Krause L."/>
        </authorList>
    </citation>
    <scope>NUCLEOTIDE SEQUENCE [LARGE SCALE GENOMIC DNA]</scope>
    <source>
        <strain evidence="10 11">IND2009</strain>
    </source>
</reference>
<dbReference type="SUPFAM" id="SSF52129">
    <property type="entry name" value="Caspase-like"/>
    <property type="match status" value="1"/>
</dbReference>
<keyword evidence="4" id="KW-0378">Hydrolase</keyword>
<dbReference type="PROSITE" id="PS50208">
    <property type="entry name" value="CASPASE_P20"/>
    <property type="match status" value="1"/>
</dbReference>
<dbReference type="PANTHER" id="PTHR10454">
    <property type="entry name" value="CASPASE"/>
    <property type="match status" value="1"/>
</dbReference>
<dbReference type="PROSITE" id="PS01121">
    <property type="entry name" value="CASPASE_HIS"/>
    <property type="match status" value="1"/>
</dbReference>
<dbReference type="FunFam" id="3.40.50.1460:FF:000001">
    <property type="entry name" value="Caspase-3 preproprotein"/>
    <property type="match status" value="1"/>
</dbReference>
<evidence type="ECO:0000256" key="5">
    <source>
        <dbReference type="ARBA" id="ARBA00022807"/>
    </source>
</evidence>
<feature type="domain" description="Caspase family p20" evidence="9">
    <location>
        <begin position="104"/>
        <end position="229"/>
    </location>
</feature>
<dbReference type="CDD" id="cd00032">
    <property type="entry name" value="CASc"/>
    <property type="match status" value="1"/>
</dbReference>
<dbReference type="InterPro" id="IPR001309">
    <property type="entry name" value="Pept_C14_p20"/>
</dbReference>
<evidence type="ECO:0000256" key="6">
    <source>
        <dbReference type="ARBA" id="ARBA00023145"/>
    </source>
</evidence>
<protein>
    <submittedName>
        <fullName evidence="10">Caspase 7</fullName>
    </submittedName>
</protein>
<gene>
    <name evidence="10" type="ORF">DEA37_0007353</name>
</gene>
<dbReference type="Gene3D" id="3.40.50.1460">
    <property type="match status" value="1"/>
</dbReference>
<evidence type="ECO:0000256" key="2">
    <source>
        <dbReference type="ARBA" id="ARBA00022670"/>
    </source>
</evidence>
<sequence length="359" mass="39506">MPFAYLIPIAIHTTVHGKAIRSQQNFCCRTSSVLSEVRSSIRLNSKAVAKSDLKNANPDLCHLCNPSSHFQTNTTPFYQPAVLPPFSIPCARPVERVYSTRAPRRGVCLVLSIEKFHPALCLPTRNGAVVDLRNVCAAFSTLEFDVLTYTNLNASEMLAAIHKVADNDHSDSDCFACVVLTHGDENGIIYAYDRSVSLDQIILPFRGDHCASLRGKPKLFFIQACRGSKLDDGTIQLVCDGPGTASVIEPVPKIMLCNIPIEADILIAHAVQPGYYAFRNSVHGSWFIRALCDCLIRYGHSLDLLSILTRVNHVVAYDFESVASNPAFSGKKQMPCFASALTKEVIFPPKRLLCNPKPN</sequence>
<feature type="domain" description="Caspase family p10" evidence="8">
    <location>
        <begin position="255"/>
        <end position="349"/>
    </location>
</feature>
<keyword evidence="3" id="KW-0053">Apoptosis</keyword>
<dbReference type="GO" id="GO:0005737">
    <property type="term" value="C:cytoplasm"/>
    <property type="evidence" value="ECO:0007669"/>
    <property type="project" value="TreeGrafter"/>
</dbReference>
<comment type="caution">
    <text evidence="10">The sequence shown here is derived from an EMBL/GenBank/DDBJ whole genome shotgun (WGS) entry which is preliminary data.</text>
</comment>
<keyword evidence="2" id="KW-0645">Protease</keyword>
<dbReference type="GO" id="GO:0006508">
    <property type="term" value="P:proteolysis"/>
    <property type="evidence" value="ECO:0007669"/>
    <property type="project" value="UniProtKB-KW"/>
</dbReference>
<dbReference type="AlphaFoldDB" id="A0A5J4NHG5"/>
<dbReference type="InterPro" id="IPR015917">
    <property type="entry name" value="Pept_C14A"/>
</dbReference>